<evidence type="ECO:0000259" key="9">
    <source>
        <dbReference type="Pfam" id="PF10119"/>
    </source>
</evidence>
<dbReference type="Pfam" id="PF13649">
    <property type="entry name" value="Methyltransf_25"/>
    <property type="match status" value="1"/>
</dbReference>
<dbReference type="Gene3D" id="3.40.50.2000">
    <property type="entry name" value="Glycogen Phosphorylase B"/>
    <property type="match status" value="1"/>
</dbReference>
<dbReference type="InterPro" id="IPR011990">
    <property type="entry name" value="TPR-like_helical_dom_sf"/>
</dbReference>
<feature type="domain" description="O-GlcNAc transferase C-terminal" evidence="11">
    <location>
        <begin position="953"/>
        <end position="1109"/>
    </location>
</feature>
<dbReference type="InterPro" id="IPR041698">
    <property type="entry name" value="Methyltransf_25"/>
</dbReference>
<dbReference type="InterPro" id="IPR018773">
    <property type="entry name" value="MeTrfase_reg_dom_prd"/>
</dbReference>
<evidence type="ECO:0000259" key="11">
    <source>
        <dbReference type="Pfam" id="PF13844"/>
    </source>
</evidence>
<sequence length="1132" mass="123803">MSNSAYTQRQAQTEPGQPAPSLSPGHLRATAHLYGVATAPLDSAKVLVIGCETGISLLPYALAYPNAQVVGLDSNPQNIEAATASAKALRLENITLHLAEPGETLPACLETFDYIIVSGVYSYLPAEAANALMERCGRALSAMGLLYIDHHVYPGAKTLEVMRDAMLLHTHAAHTDEEVKTGAQAALTLFTEGLAAENPLAQALSANAACFQRGLASSSAFRTFACSPVYFVEFANKAVEAGLSYVGDAMPLSEVPLEFGQKVSLSHSLLALGQTKAVRQQYLDFATGRSFRQSLLVSETRAQEIRSAPDLERLADLRWASGLIRLSTDGKDDIASYVTNTGRGLSTTDKSMIALLGMLAHAWPGTVSYQALLGTLAREPESSKDDVELRRALDSRLKSLLQAELAHYSLGCGPYDRPENEPFRPLPNLTAPGLSAPLFNLWHETLNLVFNEQQLDILRQLTDEQSLQRIADETDTSCPSTYTVTAVLSLIKRYALHQGSAQSWRKLLEDGLTASQGRGHYTGLYISARARLDLDAHSPSDGAPFVLSPAILKQAQRLNQTMLRQSYGEAEAQARALVKLAPRFFDAWEALAIALCNMHRPEEGLPPTLRMLDIAPLNAQGYIVLATCLAQLQRTSEAITAGRRAVELASDNPHAHSALADALNAERRYNEAKTACLNALALDAGHEKARTNLAKILIDSGDVQNAIVAARDAVARAPKSLTASTNLLFVMNYAPTATAEEVVEVYQDYEQNHCAPLRSSWRPHKNSRDLRRKLRIAYVSPDFRQHSGNHFIEPLLAHHDRTAFEVTAYAELVAEEDTTKRFKNYFDRWVPTAVMNDQQLADRIRADGIDILIDLAGHTAGNRLAVFARKPAPVSLTWLGFGCTTGVSAIDYIMSDRAMAPEGSESLFAEKPWRLADTNFVYRPGPGMGDAGPAPALANGYVTLGTLTRAIRMNDRVVGVWSEILRRLPQAKLIVDSNSYRDKSMRDALQARFATQGIQPDRLLIGCHSPPWDLLRSMDIGLDCFPHNSGVTLVETLYMGVPYVTLADRPSVGRIGSSVLQGIGHPEWIAQTELEYVEKVVALANDLPALARIRAGLRDDMRASPLMDEAGHARKFESALREMFKQWCENQP</sequence>
<dbReference type="SUPFAM" id="SSF48452">
    <property type="entry name" value="TPR-like"/>
    <property type="match status" value="1"/>
</dbReference>
<evidence type="ECO:0000256" key="8">
    <source>
        <dbReference type="SAM" id="MobiDB-lite"/>
    </source>
</evidence>
<dbReference type="SMART" id="SM00028">
    <property type="entry name" value="TPR"/>
    <property type="match status" value="3"/>
</dbReference>
<dbReference type="Pfam" id="PF13844">
    <property type="entry name" value="Glyco_transf_41"/>
    <property type="match status" value="2"/>
</dbReference>
<feature type="compositionally biased region" description="Polar residues" evidence="8">
    <location>
        <begin position="1"/>
        <end position="15"/>
    </location>
</feature>
<name>A0A6N0JLH3_ACHDE</name>
<dbReference type="InterPro" id="IPR051939">
    <property type="entry name" value="Glycosyltr_41/O-GlcNAc_trsf"/>
</dbReference>
<dbReference type="InterPro" id="IPR029063">
    <property type="entry name" value="SAM-dependent_MTases_sf"/>
</dbReference>
<dbReference type="Pfam" id="PF10119">
    <property type="entry name" value="MethyTransf_Reg"/>
    <property type="match status" value="1"/>
</dbReference>
<evidence type="ECO:0000256" key="2">
    <source>
        <dbReference type="ARBA" id="ARBA00005386"/>
    </source>
</evidence>
<keyword evidence="5 12" id="KW-0808">Transferase</keyword>
<organism evidence="12 13">
    <name type="scientific">Achromobacter denitrificans</name>
    <name type="common">Alcaligenes denitrificans</name>
    <dbReference type="NCBI Taxonomy" id="32002"/>
    <lineage>
        <taxon>Bacteria</taxon>
        <taxon>Pseudomonadati</taxon>
        <taxon>Pseudomonadota</taxon>
        <taxon>Betaproteobacteria</taxon>
        <taxon>Burkholderiales</taxon>
        <taxon>Alcaligenaceae</taxon>
        <taxon>Achromobacter</taxon>
    </lineage>
</organism>
<dbReference type="PANTHER" id="PTHR44835">
    <property type="entry name" value="UDP-N-ACETYLGLUCOSAMINE--PEPTIDE N-ACETYLGLUCOSAMINYLTRANSFERASE SPINDLY-RELATED"/>
    <property type="match status" value="1"/>
</dbReference>
<dbReference type="InterPro" id="IPR029489">
    <property type="entry name" value="OGT/SEC/SPY_C"/>
</dbReference>
<proteinExistence type="inferred from homology"/>
<dbReference type="EMBL" id="CP054569">
    <property type="protein sequence ID" value="QKQ47975.1"/>
    <property type="molecule type" value="Genomic_DNA"/>
</dbReference>
<dbReference type="EC" id="2.4.1.255" evidence="3"/>
<evidence type="ECO:0000313" key="12">
    <source>
        <dbReference type="EMBL" id="QKQ47975.1"/>
    </source>
</evidence>
<reference evidence="12 13" key="1">
    <citation type="submission" date="2020-05" db="EMBL/GenBank/DDBJ databases">
        <title>FDA dAtabase for Regulatory Grade micrObial Sequences (FDA-ARGOS): Supporting development and validation of Infectious Disease Dx tests.</title>
        <authorList>
            <person name="Sproer C."/>
            <person name="Gronow S."/>
            <person name="Severitt S."/>
            <person name="Schroder I."/>
            <person name="Tallon L."/>
            <person name="Sadzewicz L."/>
            <person name="Zhao X."/>
            <person name="Vavikolanu K."/>
            <person name="Mehta A."/>
            <person name="Aluvathingal J."/>
            <person name="Nadendla S."/>
            <person name="Myers T."/>
            <person name="Yan Y."/>
            <person name="Sichtig H."/>
        </authorList>
    </citation>
    <scope>NUCLEOTIDE SEQUENCE [LARGE SCALE GENOMIC DNA]</scope>
    <source>
        <strain evidence="12 13">FDAARGOS_787</strain>
    </source>
</reference>
<protein>
    <recommendedName>
        <fullName evidence="3">protein O-GlcNAc transferase</fullName>
        <ecNumber evidence="3">2.4.1.255</ecNumber>
    </recommendedName>
</protein>
<evidence type="ECO:0000256" key="5">
    <source>
        <dbReference type="ARBA" id="ARBA00022679"/>
    </source>
</evidence>
<dbReference type="InterPro" id="IPR019734">
    <property type="entry name" value="TPR_rpt"/>
</dbReference>
<keyword evidence="7" id="KW-0802">TPR repeat</keyword>
<keyword evidence="4" id="KW-0328">Glycosyltransferase</keyword>
<dbReference type="Gene3D" id="1.25.40.10">
    <property type="entry name" value="Tetratricopeptide repeat domain"/>
    <property type="match status" value="1"/>
</dbReference>
<dbReference type="SUPFAM" id="SSF53335">
    <property type="entry name" value="S-adenosyl-L-methionine-dependent methyltransferases"/>
    <property type="match status" value="1"/>
</dbReference>
<feature type="domain" description="Methyltransferase" evidence="10">
    <location>
        <begin position="46"/>
        <end position="143"/>
    </location>
</feature>
<evidence type="ECO:0000313" key="13">
    <source>
        <dbReference type="Proteomes" id="UP000509782"/>
    </source>
</evidence>
<dbReference type="GO" id="GO:0097363">
    <property type="term" value="F:protein O-acetylglucosaminyltransferase activity"/>
    <property type="evidence" value="ECO:0007669"/>
    <property type="project" value="UniProtKB-EC"/>
</dbReference>
<dbReference type="GO" id="GO:0008168">
    <property type="term" value="F:methyltransferase activity"/>
    <property type="evidence" value="ECO:0007669"/>
    <property type="project" value="UniProtKB-KW"/>
</dbReference>
<dbReference type="PANTHER" id="PTHR44835:SF1">
    <property type="entry name" value="PROTEIN O-GLCNAC TRANSFERASE"/>
    <property type="match status" value="1"/>
</dbReference>
<dbReference type="CDD" id="cd02440">
    <property type="entry name" value="AdoMet_MTases"/>
    <property type="match status" value="1"/>
</dbReference>
<comment type="similarity">
    <text evidence="2">Belongs to the glycosyltransferase 41 family. O-GlcNAc transferase subfamily.</text>
</comment>
<gene>
    <name evidence="12" type="ORF">FOC81_15250</name>
</gene>
<evidence type="ECO:0000256" key="4">
    <source>
        <dbReference type="ARBA" id="ARBA00022676"/>
    </source>
</evidence>
<dbReference type="AlphaFoldDB" id="A0A6N0JLH3"/>
<accession>A0A6N0JLH3</accession>
<evidence type="ECO:0000256" key="6">
    <source>
        <dbReference type="ARBA" id="ARBA00022737"/>
    </source>
</evidence>
<dbReference type="Gene3D" id="3.40.50.150">
    <property type="entry name" value="Vaccinia Virus protein VP39"/>
    <property type="match status" value="1"/>
</dbReference>
<dbReference type="Gene3D" id="3.40.50.11380">
    <property type="match status" value="1"/>
</dbReference>
<feature type="region of interest" description="Disordered" evidence="8">
    <location>
        <begin position="1"/>
        <end position="24"/>
    </location>
</feature>
<feature type="domain" description="O-GlcNAc transferase C-terminal" evidence="11">
    <location>
        <begin position="766"/>
        <end position="921"/>
    </location>
</feature>
<evidence type="ECO:0000256" key="3">
    <source>
        <dbReference type="ARBA" id="ARBA00011970"/>
    </source>
</evidence>
<keyword evidence="12" id="KW-0489">Methyltransferase</keyword>
<evidence type="ECO:0000256" key="1">
    <source>
        <dbReference type="ARBA" id="ARBA00004922"/>
    </source>
</evidence>
<comment type="pathway">
    <text evidence="1">Protein modification; protein glycosylation.</text>
</comment>
<evidence type="ECO:0000259" key="10">
    <source>
        <dbReference type="Pfam" id="PF13649"/>
    </source>
</evidence>
<dbReference type="Proteomes" id="UP000509782">
    <property type="component" value="Chromosome"/>
</dbReference>
<dbReference type="GO" id="GO:0032259">
    <property type="term" value="P:methylation"/>
    <property type="evidence" value="ECO:0007669"/>
    <property type="project" value="UniProtKB-KW"/>
</dbReference>
<evidence type="ECO:0000256" key="7">
    <source>
        <dbReference type="ARBA" id="ARBA00022803"/>
    </source>
</evidence>
<feature type="domain" description="Methyltransferase regulatory" evidence="9">
    <location>
        <begin position="227"/>
        <end position="297"/>
    </location>
</feature>
<keyword evidence="6" id="KW-0677">Repeat</keyword>